<reference evidence="8 9" key="1">
    <citation type="submission" date="2019-03" db="EMBL/GenBank/DDBJ databases">
        <title>Genomic Encyclopedia of Type Strains, Phase IV (KMG-IV): sequencing the most valuable type-strain genomes for metagenomic binning, comparative biology and taxonomic classification.</title>
        <authorList>
            <person name="Goeker M."/>
        </authorList>
    </citation>
    <scope>NUCLEOTIDE SEQUENCE [LARGE SCALE GENOMIC DNA]</scope>
    <source>
        <strain evidence="8 9">DSM 24176</strain>
    </source>
</reference>
<accession>A0A4R1MRD1</accession>
<proteinExistence type="inferred from homology"/>
<protein>
    <recommendedName>
        <fullName evidence="7">Deoxyribose-phosphate aldolase</fullName>
        <shortName evidence="7">DERA</shortName>
        <ecNumber evidence="7">4.1.2.4</ecNumber>
    </recommendedName>
    <alternativeName>
        <fullName evidence="7">2-deoxy-D-ribose 5-phosphate aldolase</fullName>
    </alternativeName>
    <alternativeName>
        <fullName evidence="7">Phosphodeoxyriboaldolase</fullName>
        <shortName evidence="7">Deoxyriboaldolase</shortName>
    </alternativeName>
</protein>
<organism evidence="8 9">
    <name type="scientific">Natranaerovirga hydrolytica</name>
    <dbReference type="NCBI Taxonomy" id="680378"/>
    <lineage>
        <taxon>Bacteria</taxon>
        <taxon>Bacillati</taxon>
        <taxon>Bacillota</taxon>
        <taxon>Clostridia</taxon>
        <taxon>Lachnospirales</taxon>
        <taxon>Natranaerovirgaceae</taxon>
        <taxon>Natranaerovirga</taxon>
    </lineage>
</organism>
<dbReference type="UniPathway" id="UPA00002">
    <property type="reaction ID" value="UER00468"/>
</dbReference>
<evidence type="ECO:0000256" key="5">
    <source>
        <dbReference type="ARBA" id="ARBA00048791"/>
    </source>
</evidence>
<keyword evidence="3 7" id="KW-0456">Lyase</keyword>
<comment type="similarity">
    <text evidence="1 7">Belongs to the DeoC/FbaB aldolase family. DeoC type 1 subfamily.</text>
</comment>
<dbReference type="PIRSF" id="PIRSF001357">
    <property type="entry name" value="DeoC"/>
    <property type="match status" value="1"/>
</dbReference>
<dbReference type="PANTHER" id="PTHR10889:SF1">
    <property type="entry name" value="DEOXYRIBOSE-PHOSPHATE ALDOLASE"/>
    <property type="match status" value="1"/>
</dbReference>
<evidence type="ECO:0000256" key="1">
    <source>
        <dbReference type="ARBA" id="ARBA00010936"/>
    </source>
</evidence>
<comment type="caution">
    <text evidence="8">The sequence shown here is derived from an EMBL/GenBank/DDBJ whole genome shotgun (WGS) entry which is preliminary data.</text>
</comment>
<evidence type="ECO:0000256" key="6">
    <source>
        <dbReference type="ARBA" id="ARBA00056337"/>
    </source>
</evidence>
<dbReference type="EC" id="4.1.2.4" evidence="7"/>
<dbReference type="Proteomes" id="UP000294545">
    <property type="component" value="Unassembled WGS sequence"/>
</dbReference>
<dbReference type="GO" id="GO:0016052">
    <property type="term" value="P:carbohydrate catabolic process"/>
    <property type="evidence" value="ECO:0007669"/>
    <property type="project" value="TreeGrafter"/>
</dbReference>
<dbReference type="GO" id="GO:0004139">
    <property type="term" value="F:deoxyribose-phosphate aldolase activity"/>
    <property type="evidence" value="ECO:0007669"/>
    <property type="project" value="UniProtKB-UniRule"/>
</dbReference>
<dbReference type="PANTHER" id="PTHR10889">
    <property type="entry name" value="DEOXYRIBOSE-PHOSPHATE ALDOLASE"/>
    <property type="match status" value="1"/>
</dbReference>
<dbReference type="InterPro" id="IPR002915">
    <property type="entry name" value="DeoC/FbaB/LacD_aldolase"/>
</dbReference>
<dbReference type="Pfam" id="PF01791">
    <property type="entry name" value="DeoC"/>
    <property type="match status" value="1"/>
</dbReference>
<comment type="function">
    <text evidence="6 7">Catalyzes a reversible aldol reaction between acetaldehyde and D-glyceraldehyde 3-phosphate to generate 2-deoxy-D-ribose 5-phosphate.</text>
</comment>
<comment type="catalytic activity">
    <reaction evidence="5 7">
        <text>2-deoxy-D-ribose 5-phosphate = D-glyceraldehyde 3-phosphate + acetaldehyde</text>
        <dbReference type="Rhea" id="RHEA:12821"/>
        <dbReference type="ChEBI" id="CHEBI:15343"/>
        <dbReference type="ChEBI" id="CHEBI:59776"/>
        <dbReference type="ChEBI" id="CHEBI:62877"/>
        <dbReference type="EC" id="4.1.2.4"/>
    </reaction>
</comment>
<dbReference type="HAMAP" id="MF_00114">
    <property type="entry name" value="DeoC_type1"/>
    <property type="match status" value="1"/>
</dbReference>
<evidence type="ECO:0000313" key="9">
    <source>
        <dbReference type="Proteomes" id="UP000294545"/>
    </source>
</evidence>
<dbReference type="InterPro" id="IPR011343">
    <property type="entry name" value="DeoC"/>
</dbReference>
<dbReference type="SUPFAM" id="SSF51569">
    <property type="entry name" value="Aldolase"/>
    <property type="match status" value="1"/>
</dbReference>
<dbReference type="RefSeq" id="WP_207668991.1">
    <property type="nucleotide sequence ID" value="NZ_SMGQ01000014.1"/>
</dbReference>
<evidence type="ECO:0000256" key="2">
    <source>
        <dbReference type="ARBA" id="ARBA00022490"/>
    </source>
</evidence>
<feature type="active site" description="Schiff-base intermediate with acetaldehyde" evidence="7">
    <location>
        <position position="152"/>
    </location>
</feature>
<dbReference type="NCBIfam" id="TIGR00126">
    <property type="entry name" value="deoC"/>
    <property type="match status" value="1"/>
</dbReference>
<dbReference type="SMART" id="SM01133">
    <property type="entry name" value="DeoC"/>
    <property type="match status" value="1"/>
</dbReference>
<dbReference type="Gene3D" id="3.20.20.70">
    <property type="entry name" value="Aldolase class I"/>
    <property type="match status" value="1"/>
</dbReference>
<dbReference type="GO" id="GO:0006018">
    <property type="term" value="P:2-deoxyribose 1-phosphate catabolic process"/>
    <property type="evidence" value="ECO:0007669"/>
    <property type="project" value="UniProtKB-UniRule"/>
</dbReference>
<keyword evidence="4 7" id="KW-0704">Schiff base</keyword>
<name>A0A4R1MRD1_9FIRM</name>
<comment type="subcellular location">
    <subcellularLocation>
        <location evidence="7">Cytoplasm</location>
    </subcellularLocation>
</comment>
<dbReference type="CDD" id="cd00959">
    <property type="entry name" value="DeoC"/>
    <property type="match status" value="1"/>
</dbReference>
<evidence type="ECO:0000313" key="8">
    <source>
        <dbReference type="EMBL" id="TCK92453.1"/>
    </source>
</evidence>
<dbReference type="InterPro" id="IPR028581">
    <property type="entry name" value="DeoC_typeI"/>
</dbReference>
<dbReference type="GO" id="GO:0009264">
    <property type="term" value="P:deoxyribonucleotide catabolic process"/>
    <property type="evidence" value="ECO:0007669"/>
    <property type="project" value="UniProtKB-UniRule"/>
</dbReference>
<dbReference type="GO" id="GO:0005737">
    <property type="term" value="C:cytoplasm"/>
    <property type="evidence" value="ECO:0007669"/>
    <property type="project" value="UniProtKB-SubCell"/>
</dbReference>
<gene>
    <name evidence="7" type="primary">deoC</name>
    <name evidence="8" type="ORF">EDC19_2188</name>
</gene>
<evidence type="ECO:0000256" key="3">
    <source>
        <dbReference type="ARBA" id="ARBA00023239"/>
    </source>
</evidence>
<keyword evidence="9" id="KW-1185">Reference proteome</keyword>
<evidence type="ECO:0000256" key="7">
    <source>
        <dbReference type="HAMAP-Rule" id="MF_00114"/>
    </source>
</evidence>
<sequence>MELNKYIDHTILNSDATKKDIERICKEAIEHNFASVCVNLYYTEMVKELLKQSDVKTTTVIGFPLGAVTTAVKVFEGLQAIKNGTDELDMVMNIGALKNKEYEYVLNDIKEIAKICQDNVTLKVILETALLTNEEKKIACELAVEAGADFVKTSTGFSKGGATVEDIKLMNNVVKGQAQIKASGGIRDQDKAIEMIEAGAKRIGASASVNIIKGQAVLNSDY</sequence>
<comment type="pathway">
    <text evidence="7">Carbohydrate degradation; 2-deoxy-D-ribose 1-phosphate degradation; D-glyceraldehyde 3-phosphate and acetaldehyde from 2-deoxy-alpha-D-ribose 1-phosphate: step 2/2.</text>
</comment>
<feature type="active site" description="Proton donor/acceptor" evidence="7">
    <location>
        <position position="89"/>
    </location>
</feature>
<keyword evidence="2 7" id="KW-0963">Cytoplasm</keyword>
<dbReference type="EMBL" id="SMGQ01000014">
    <property type="protein sequence ID" value="TCK92453.1"/>
    <property type="molecule type" value="Genomic_DNA"/>
</dbReference>
<dbReference type="AlphaFoldDB" id="A0A4R1MRD1"/>
<dbReference type="FunFam" id="3.20.20.70:FF:000044">
    <property type="entry name" value="Deoxyribose-phosphate aldolase"/>
    <property type="match status" value="1"/>
</dbReference>
<feature type="active site" description="Proton donor/acceptor" evidence="7">
    <location>
        <position position="181"/>
    </location>
</feature>
<dbReference type="InterPro" id="IPR013785">
    <property type="entry name" value="Aldolase_TIM"/>
</dbReference>
<evidence type="ECO:0000256" key="4">
    <source>
        <dbReference type="ARBA" id="ARBA00023270"/>
    </source>
</evidence>